<dbReference type="RefSeq" id="WP_289528071.1">
    <property type="nucleotide sequence ID" value="NZ_JAUDCK010000039.1"/>
</dbReference>
<comment type="similarity">
    <text evidence="1">Belongs to the EamA transporter family.</text>
</comment>
<evidence type="ECO:0000313" key="4">
    <source>
        <dbReference type="EMBL" id="MDM8196552.1"/>
    </source>
</evidence>
<dbReference type="Proteomes" id="UP001529275">
    <property type="component" value="Unassembled WGS sequence"/>
</dbReference>
<dbReference type="Gene3D" id="1.10.3730.20">
    <property type="match status" value="2"/>
</dbReference>
<keyword evidence="2" id="KW-0472">Membrane</keyword>
<feature type="transmembrane region" description="Helical" evidence="2">
    <location>
        <begin position="149"/>
        <end position="169"/>
    </location>
</feature>
<dbReference type="SUPFAM" id="SSF103481">
    <property type="entry name" value="Multidrug resistance efflux transporter EmrE"/>
    <property type="match status" value="2"/>
</dbReference>
<proteinExistence type="inferred from homology"/>
<comment type="caution">
    <text evidence="4">The sequence shown here is derived from an EMBL/GenBank/DDBJ whole genome shotgun (WGS) entry which is preliminary data.</text>
</comment>
<dbReference type="Pfam" id="PF00892">
    <property type="entry name" value="EamA"/>
    <property type="match status" value="2"/>
</dbReference>
<protein>
    <submittedName>
        <fullName evidence="4">EamA family transporter</fullName>
    </submittedName>
</protein>
<feature type="transmembrane region" description="Helical" evidence="2">
    <location>
        <begin position="181"/>
        <end position="200"/>
    </location>
</feature>
<feature type="transmembrane region" description="Helical" evidence="2">
    <location>
        <begin position="60"/>
        <end position="82"/>
    </location>
</feature>
<feature type="transmembrane region" description="Helical" evidence="2">
    <location>
        <begin position="266"/>
        <end position="283"/>
    </location>
</feature>
<dbReference type="PANTHER" id="PTHR22911:SF137">
    <property type="entry name" value="SOLUTE CARRIER FAMILY 35 MEMBER G2-RELATED"/>
    <property type="match status" value="1"/>
</dbReference>
<keyword evidence="2" id="KW-1133">Transmembrane helix</keyword>
<feature type="transmembrane region" description="Helical" evidence="2">
    <location>
        <begin position="212"/>
        <end position="233"/>
    </location>
</feature>
<dbReference type="InterPro" id="IPR037185">
    <property type="entry name" value="EmrE-like"/>
</dbReference>
<keyword evidence="2" id="KW-0812">Transmembrane</keyword>
<keyword evidence="5" id="KW-1185">Reference proteome</keyword>
<gene>
    <name evidence="4" type="ORF">QUV98_09515</name>
</gene>
<sequence>MWILYAFGSAFFAGITVVLAKCGIHDTNSHVATALRTIVVLIFSWIMVFIVGSFHEIATLSYQTILFLVLSGLSTGASWLCYFRALQLGNINKVAAIDKTSVVLTMILSFILFHETVNIYKIIGMILMMTGTFLMLEKKETNQKEDNHWLIYAVLSVVFASLTTILGKVGISHIESNLGTAIRTSVVLVMAWVVVVATNAQNSVKEVPKHELIYIFLSGIATGTSWLCFYRALQIGPASLVTPIDKLSILVTVLFSYIVFHEKLNLKSFIGLMMIVAGTLIMLL</sequence>
<feature type="domain" description="EamA" evidence="3">
    <location>
        <begin position="149"/>
        <end position="283"/>
    </location>
</feature>
<feature type="domain" description="EamA" evidence="3">
    <location>
        <begin position="1"/>
        <end position="136"/>
    </location>
</feature>
<accession>A0ABT7UK70</accession>
<dbReference type="EMBL" id="JAUDCK010000039">
    <property type="protein sequence ID" value="MDM8196552.1"/>
    <property type="molecule type" value="Genomic_DNA"/>
</dbReference>
<evidence type="ECO:0000256" key="2">
    <source>
        <dbReference type="SAM" id="Phobius"/>
    </source>
</evidence>
<feature type="transmembrane region" description="Helical" evidence="2">
    <location>
        <begin position="239"/>
        <end position="259"/>
    </location>
</feature>
<evidence type="ECO:0000256" key="1">
    <source>
        <dbReference type="ARBA" id="ARBA00007362"/>
    </source>
</evidence>
<reference evidence="5" key="1">
    <citation type="submission" date="2023-06" db="EMBL/GenBank/DDBJ databases">
        <title>Identification and characterization of horizontal gene transfer across gut microbiota members of farm animals based on homology search.</title>
        <authorList>
            <person name="Zeman M."/>
            <person name="Kubasova T."/>
            <person name="Jahodarova E."/>
            <person name="Nykrynova M."/>
            <person name="Rychlik I."/>
        </authorList>
    </citation>
    <scope>NUCLEOTIDE SEQUENCE [LARGE SCALE GENOMIC DNA]</scope>
    <source>
        <strain evidence="5">ET341</strain>
    </source>
</reference>
<dbReference type="PANTHER" id="PTHR22911">
    <property type="entry name" value="ACYL-MALONYL CONDENSING ENZYME-RELATED"/>
    <property type="match status" value="1"/>
</dbReference>
<organism evidence="4 5">
    <name type="scientific">Massilimicrobiota timonensis</name>
    <dbReference type="NCBI Taxonomy" id="1776392"/>
    <lineage>
        <taxon>Bacteria</taxon>
        <taxon>Bacillati</taxon>
        <taxon>Bacillota</taxon>
        <taxon>Erysipelotrichia</taxon>
        <taxon>Erysipelotrichales</taxon>
        <taxon>Erysipelotrichaceae</taxon>
        <taxon>Massilimicrobiota</taxon>
    </lineage>
</organism>
<dbReference type="InterPro" id="IPR000620">
    <property type="entry name" value="EamA_dom"/>
</dbReference>
<evidence type="ECO:0000313" key="5">
    <source>
        <dbReference type="Proteomes" id="UP001529275"/>
    </source>
</evidence>
<feature type="transmembrane region" description="Helical" evidence="2">
    <location>
        <begin position="31"/>
        <end position="54"/>
    </location>
</feature>
<name>A0ABT7UK70_9FIRM</name>
<feature type="transmembrane region" description="Helical" evidence="2">
    <location>
        <begin position="6"/>
        <end position="24"/>
    </location>
</feature>
<evidence type="ECO:0000259" key="3">
    <source>
        <dbReference type="Pfam" id="PF00892"/>
    </source>
</evidence>